<keyword evidence="3" id="KW-1185">Reference proteome</keyword>
<dbReference type="RefSeq" id="WP_136960081.1">
    <property type="nucleotide sequence ID" value="NZ_CP039690.1"/>
</dbReference>
<evidence type="ECO:0000256" key="1">
    <source>
        <dbReference type="SAM" id="SignalP"/>
    </source>
</evidence>
<keyword evidence="1" id="KW-0732">Signal</keyword>
<accession>A0A4D7AUR2</accession>
<name>A0A4D7AUR2_9HYPH</name>
<dbReference type="Proteomes" id="UP000298781">
    <property type="component" value="Chromosome"/>
</dbReference>
<dbReference type="AlphaFoldDB" id="A0A4D7AUR2"/>
<dbReference type="EMBL" id="CP039690">
    <property type="protein sequence ID" value="QCI64629.1"/>
    <property type="molecule type" value="Genomic_DNA"/>
</dbReference>
<reference evidence="2 3" key="1">
    <citation type="submission" date="2019-04" db="EMBL/GenBank/DDBJ databases">
        <title>Phreatobacter aquaticus sp. nov.</title>
        <authorList>
            <person name="Choi A."/>
        </authorList>
    </citation>
    <scope>NUCLEOTIDE SEQUENCE [LARGE SCALE GENOMIC DNA]</scope>
    <source>
        <strain evidence="2 3">KCTC 52518</strain>
    </source>
</reference>
<evidence type="ECO:0000313" key="2">
    <source>
        <dbReference type="EMBL" id="QCI64629.1"/>
    </source>
</evidence>
<feature type="chain" id="PRO_5020906977" evidence="1">
    <location>
        <begin position="23"/>
        <end position="83"/>
    </location>
</feature>
<organism evidence="2 3">
    <name type="scientific">Phreatobacter stygius</name>
    <dbReference type="NCBI Taxonomy" id="1940610"/>
    <lineage>
        <taxon>Bacteria</taxon>
        <taxon>Pseudomonadati</taxon>
        <taxon>Pseudomonadota</taxon>
        <taxon>Alphaproteobacteria</taxon>
        <taxon>Hyphomicrobiales</taxon>
        <taxon>Phreatobacteraceae</taxon>
        <taxon>Phreatobacter</taxon>
    </lineage>
</organism>
<protein>
    <submittedName>
        <fullName evidence="2">Uncharacterized protein</fullName>
    </submittedName>
</protein>
<dbReference type="KEGG" id="pstg:E8M01_10565"/>
<evidence type="ECO:0000313" key="3">
    <source>
        <dbReference type="Proteomes" id="UP000298781"/>
    </source>
</evidence>
<proteinExistence type="predicted"/>
<sequence length="83" mass="9305">MFIRLASATALAILAFAAPAQAGFFGRSYDEPVIYRPIVNPQVYYFQPAPVHYAAPPHHRVRAARACRPGAQHGQPRTMRRCR</sequence>
<feature type="signal peptide" evidence="1">
    <location>
        <begin position="1"/>
        <end position="22"/>
    </location>
</feature>
<gene>
    <name evidence="2" type="ORF">E8M01_10565</name>
</gene>